<gene>
    <name evidence="2" type="ordered locus">Ping_3167</name>
</gene>
<dbReference type="AlphaFoldDB" id="A1SZE0"/>
<evidence type="ECO:0000256" key="1">
    <source>
        <dbReference type="SAM" id="MobiDB-lite"/>
    </source>
</evidence>
<dbReference type="KEGG" id="pin:Ping_3167"/>
<proteinExistence type="predicted"/>
<feature type="region of interest" description="Disordered" evidence="1">
    <location>
        <begin position="29"/>
        <end position="51"/>
    </location>
</feature>
<name>A1SZE0_PSYIN</name>
<protein>
    <submittedName>
        <fullName evidence="2">Uncharacterized protein</fullName>
    </submittedName>
</protein>
<reference evidence="2 3" key="1">
    <citation type="submission" date="2007-01" db="EMBL/GenBank/DDBJ databases">
        <title>Complete sequence of Psychromonas ingrahamii 37.</title>
        <authorList>
            <consortium name="US DOE Joint Genome Institute"/>
            <person name="Copeland A."/>
            <person name="Lucas S."/>
            <person name="Lapidus A."/>
            <person name="Barry K."/>
            <person name="Detter J.C."/>
            <person name="Glavina del Rio T."/>
            <person name="Hammon N."/>
            <person name="Israni S."/>
            <person name="Dalin E."/>
            <person name="Tice H."/>
            <person name="Pitluck S."/>
            <person name="Thompson L.S."/>
            <person name="Brettin T."/>
            <person name="Bruce D."/>
            <person name="Han C."/>
            <person name="Tapia R."/>
            <person name="Schmutz J."/>
            <person name="Larimer F."/>
            <person name="Land M."/>
            <person name="Hauser L."/>
            <person name="Kyrpides N."/>
            <person name="Ivanova N."/>
            <person name="Staley J."/>
            <person name="Richardson P."/>
        </authorList>
    </citation>
    <scope>NUCLEOTIDE SEQUENCE [LARGE SCALE GENOMIC DNA]</scope>
    <source>
        <strain evidence="2 3">37</strain>
    </source>
</reference>
<organism evidence="2 3">
    <name type="scientific">Psychromonas ingrahamii (strain DSM 17664 / CCUG 51855 / 37)</name>
    <dbReference type="NCBI Taxonomy" id="357804"/>
    <lineage>
        <taxon>Bacteria</taxon>
        <taxon>Pseudomonadati</taxon>
        <taxon>Pseudomonadota</taxon>
        <taxon>Gammaproteobacteria</taxon>
        <taxon>Alteromonadales</taxon>
        <taxon>Psychromonadaceae</taxon>
        <taxon>Psychromonas</taxon>
    </lineage>
</organism>
<feature type="compositionally biased region" description="Basic and acidic residues" evidence="1">
    <location>
        <begin position="41"/>
        <end position="51"/>
    </location>
</feature>
<dbReference type="HOGENOM" id="CLU_2587174_0_0_6"/>
<sequence length="80" mass="9192">MDPKLFTYFTSRAYSKMIAQYLANVGHSSTIPNQCNDQEAEASKRPDKDKSIVSRGLINESVVRQITINQFIDKGQYYDR</sequence>
<keyword evidence="3" id="KW-1185">Reference proteome</keyword>
<dbReference type="STRING" id="357804.Ping_3167"/>
<evidence type="ECO:0000313" key="3">
    <source>
        <dbReference type="Proteomes" id="UP000000639"/>
    </source>
</evidence>
<dbReference type="EMBL" id="CP000510">
    <property type="protein sequence ID" value="ABM04855.1"/>
    <property type="molecule type" value="Genomic_DNA"/>
</dbReference>
<dbReference type="RefSeq" id="WP_011771409.1">
    <property type="nucleotide sequence ID" value="NC_008709.1"/>
</dbReference>
<accession>A1SZE0</accession>
<dbReference type="Proteomes" id="UP000000639">
    <property type="component" value="Chromosome"/>
</dbReference>
<evidence type="ECO:0000313" key="2">
    <source>
        <dbReference type="EMBL" id="ABM04855.1"/>
    </source>
</evidence>